<evidence type="ECO:0000313" key="15">
    <source>
        <dbReference type="EMBL" id="CAE0633280.1"/>
    </source>
</evidence>
<dbReference type="InterPro" id="IPR050810">
    <property type="entry name" value="Bact_Secretion_Sys_Channel"/>
</dbReference>
<feature type="compositionally biased region" description="Basic and acidic residues" evidence="10">
    <location>
        <begin position="59"/>
        <end position="69"/>
    </location>
</feature>
<feature type="domain" description="GspD-like N0" evidence="13">
    <location>
        <begin position="161"/>
        <end position="230"/>
    </location>
</feature>
<dbReference type="PANTHER" id="PTHR30332:SF24">
    <property type="entry name" value="SECRETIN GSPD-RELATED"/>
    <property type="match status" value="1"/>
</dbReference>
<organism evidence="14">
    <name type="scientific">Heterosigma akashiwo</name>
    <name type="common">Chromophytic alga</name>
    <name type="synonym">Heterosigma carterae</name>
    <dbReference type="NCBI Taxonomy" id="2829"/>
    <lineage>
        <taxon>Eukaryota</taxon>
        <taxon>Sar</taxon>
        <taxon>Stramenopiles</taxon>
        <taxon>Ochrophyta</taxon>
        <taxon>Raphidophyceae</taxon>
        <taxon>Chattonellales</taxon>
        <taxon>Chattonellaceae</taxon>
        <taxon>Heterosigma</taxon>
    </lineage>
</organism>
<feature type="domain" description="NolW-like" evidence="12">
    <location>
        <begin position="401"/>
        <end position="523"/>
    </location>
</feature>
<feature type="region of interest" description="Disordered" evidence="10">
    <location>
        <begin position="811"/>
        <end position="844"/>
    </location>
</feature>
<evidence type="ECO:0000313" key="14">
    <source>
        <dbReference type="EMBL" id="CAE0633279.1"/>
    </source>
</evidence>
<feature type="region of interest" description="Disordered" evidence="10">
    <location>
        <begin position="131"/>
        <end position="155"/>
    </location>
</feature>
<feature type="domain" description="Type II/III secretion system secretin-like" evidence="11">
    <location>
        <begin position="621"/>
        <end position="788"/>
    </location>
</feature>
<keyword evidence="7" id="KW-0653">Protein transport</keyword>
<name>A0A6V1R7F6_HETAK</name>
<dbReference type="GO" id="GO:0009306">
    <property type="term" value="P:protein secretion"/>
    <property type="evidence" value="ECO:0007669"/>
    <property type="project" value="InterPro"/>
</dbReference>
<evidence type="ECO:0000259" key="13">
    <source>
        <dbReference type="Pfam" id="PF21305"/>
    </source>
</evidence>
<dbReference type="InterPro" id="IPR005644">
    <property type="entry name" value="NolW-like"/>
</dbReference>
<evidence type="ECO:0000256" key="8">
    <source>
        <dbReference type="ARBA" id="ARBA00023136"/>
    </source>
</evidence>
<keyword evidence="5" id="KW-0812">Transmembrane</keyword>
<keyword evidence="8" id="KW-0472">Membrane</keyword>
<dbReference type="InterPro" id="IPR001775">
    <property type="entry name" value="GspD/PilQ"/>
</dbReference>
<evidence type="ECO:0008006" key="16">
    <source>
        <dbReference type="Google" id="ProtNLM"/>
    </source>
</evidence>
<evidence type="ECO:0000256" key="6">
    <source>
        <dbReference type="ARBA" id="ARBA00022729"/>
    </source>
</evidence>
<evidence type="ECO:0000256" key="10">
    <source>
        <dbReference type="SAM" id="MobiDB-lite"/>
    </source>
</evidence>
<keyword evidence="3" id="KW-0813">Transport</keyword>
<dbReference type="Gene3D" id="3.30.1370.120">
    <property type="match status" value="3"/>
</dbReference>
<comment type="similarity">
    <text evidence="2">Belongs to the bacterial secretin family. GSP D subfamily.</text>
</comment>
<dbReference type="Pfam" id="PF21305">
    <property type="entry name" value="type_II_gspD_N0"/>
    <property type="match status" value="1"/>
</dbReference>
<dbReference type="AlphaFoldDB" id="A0A6V1R7F6"/>
<keyword evidence="4" id="KW-1134">Transmembrane beta strand</keyword>
<feature type="domain" description="NolW-like" evidence="12">
    <location>
        <begin position="321"/>
        <end position="394"/>
    </location>
</feature>
<dbReference type="GO" id="GO:0019867">
    <property type="term" value="C:outer membrane"/>
    <property type="evidence" value="ECO:0007669"/>
    <property type="project" value="InterPro"/>
</dbReference>
<feature type="compositionally biased region" description="Low complexity" evidence="10">
    <location>
        <begin position="425"/>
        <end position="454"/>
    </location>
</feature>
<dbReference type="EMBL" id="HBIU01025889">
    <property type="protein sequence ID" value="CAE0633279.1"/>
    <property type="molecule type" value="Transcribed_RNA"/>
</dbReference>
<dbReference type="InterPro" id="IPR004846">
    <property type="entry name" value="T2SS/T3SS_dom"/>
</dbReference>
<gene>
    <name evidence="14" type="ORF">HAKA00212_LOCUS11992</name>
    <name evidence="15" type="ORF">HAKA00212_LOCUS11993</name>
</gene>
<dbReference type="InterPro" id="IPR038591">
    <property type="entry name" value="NolW-like_sf"/>
</dbReference>
<evidence type="ECO:0000256" key="5">
    <source>
        <dbReference type="ARBA" id="ARBA00022692"/>
    </source>
</evidence>
<comment type="subcellular location">
    <subcellularLocation>
        <location evidence="1">Cell outer membrane</location>
    </subcellularLocation>
</comment>
<feature type="compositionally biased region" description="Polar residues" evidence="10">
    <location>
        <begin position="455"/>
        <end position="483"/>
    </location>
</feature>
<evidence type="ECO:0000259" key="12">
    <source>
        <dbReference type="Pfam" id="PF03958"/>
    </source>
</evidence>
<sequence length="844" mass="86664">MGGGPLAAARRAAARPDQCVLARLPGRATGQLPAAADRRPGQSRRQHGAAADPGGRAAADGHRHAEQRGHHPLRPRGRRRTGPARGPRQPAEHHRAPPGGALGLHDRMIMNLPRTAIVAAVSALLLAQGATQAQPDSATLQRGRPGAGKGPAVKASSPVTLNFVNADIEAVTRAIGVMLDRQIIIDPRVKGTITVYSEQPVSVAEAYRNYLAALRGLGFTLVEAAGLLKVLPEADAKLQAGSVAVESSGARGDQILTQIFRIQHENANNLVAVLRPLISPNNTINANPGNNSLVITDYADNLQRIAKIIAAMDTPGSSDIEIVPLKHAVAADLAPLVQRLADAGQAAGGAVPGQSSAVSVLVDPRSNGLILRASNPARLSAVRAMVDKLDQPSPDGGNNIRVVYLKNADATKLATVLRAAFGAAASGGSTGSSVAASPSLGSGSNNSNTPGGLNQALTGAGSNSQGGMSSTAATSPLNQSAGPSTGGFVQADPSTNSLIITAAEPLYRQVRAVIEQLDARRAQVYVESLIVKIDNTKAGQFGVQWQNLFGSKGDSTITGAGTNFGTGFSNIINATGAVAGGTAGVKSALSGGGTAPTGLNIGVLKKFGSVYTLGAVANFFESQSGANVLSTPNLIALDNEEARIVIGQNVPFVTGSYANSGAGTGIGGTVNPFTTVDRKDVGLTLKIKSQIGEGGSVRMVVYQENSSVVPGSSGTQGPTLDKSAIETSVVVDDGDIIVLGGLLKDEYTDGDDGVPGLSRIPVLGNLFSSKSRKRVKTNLMVFLRPVVLRTAEGANQLTLDRYESIRAVQQGRQPEKNVLLPDTDGAPVLPEAKPGTPGKAQPQQ</sequence>
<protein>
    <recommendedName>
        <fullName evidence="16">Type II secretion system protein GspD</fullName>
    </recommendedName>
</protein>
<accession>A0A6V1R7F6</accession>
<evidence type="ECO:0000256" key="2">
    <source>
        <dbReference type="ARBA" id="ARBA00006980"/>
    </source>
</evidence>
<keyword evidence="9" id="KW-0998">Cell outer membrane</keyword>
<reference evidence="14" key="1">
    <citation type="submission" date="2021-01" db="EMBL/GenBank/DDBJ databases">
        <authorList>
            <person name="Corre E."/>
            <person name="Pelletier E."/>
            <person name="Niang G."/>
            <person name="Scheremetjew M."/>
            <person name="Finn R."/>
            <person name="Kale V."/>
            <person name="Holt S."/>
            <person name="Cochrane G."/>
            <person name="Meng A."/>
            <person name="Brown T."/>
            <person name="Cohen L."/>
        </authorList>
    </citation>
    <scope>NUCLEOTIDE SEQUENCE</scope>
    <source>
        <strain evidence="14">CCMP3107</strain>
    </source>
</reference>
<evidence type="ECO:0000256" key="1">
    <source>
        <dbReference type="ARBA" id="ARBA00004442"/>
    </source>
</evidence>
<feature type="compositionally biased region" description="Low complexity" evidence="10">
    <location>
        <begin position="48"/>
        <end position="58"/>
    </location>
</feature>
<dbReference type="PRINTS" id="PR00811">
    <property type="entry name" value="BCTERIALGSPD"/>
</dbReference>
<dbReference type="EMBL" id="HBIU01025890">
    <property type="protein sequence ID" value="CAE0633280.1"/>
    <property type="molecule type" value="Transcribed_RNA"/>
</dbReference>
<dbReference type="Pfam" id="PF00263">
    <property type="entry name" value="Secretin"/>
    <property type="match status" value="1"/>
</dbReference>
<evidence type="ECO:0000256" key="4">
    <source>
        <dbReference type="ARBA" id="ARBA00022452"/>
    </source>
</evidence>
<dbReference type="Pfam" id="PF03958">
    <property type="entry name" value="Secretin_N"/>
    <property type="match status" value="3"/>
</dbReference>
<feature type="region of interest" description="Disordered" evidence="10">
    <location>
        <begin position="425"/>
        <end position="488"/>
    </location>
</feature>
<evidence type="ECO:0000256" key="7">
    <source>
        <dbReference type="ARBA" id="ARBA00022927"/>
    </source>
</evidence>
<feature type="region of interest" description="Disordered" evidence="10">
    <location>
        <begin position="1"/>
        <end position="101"/>
    </location>
</feature>
<feature type="domain" description="NolW-like" evidence="12">
    <location>
        <begin position="257"/>
        <end position="317"/>
    </location>
</feature>
<dbReference type="NCBIfam" id="TIGR02517">
    <property type="entry name" value="type_II_gspD"/>
    <property type="match status" value="1"/>
</dbReference>
<evidence type="ECO:0000259" key="11">
    <source>
        <dbReference type="Pfam" id="PF00263"/>
    </source>
</evidence>
<evidence type="ECO:0000256" key="9">
    <source>
        <dbReference type="ARBA" id="ARBA00023237"/>
    </source>
</evidence>
<dbReference type="InterPro" id="IPR013356">
    <property type="entry name" value="T2SS_GspD"/>
</dbReference>
<feature type="compositionally biased region" description="Basic residues" evidence="10">
    <location>
        <begin position="70"/>
        <end position="82"/>
    </location>
</feature>
<dbReference type="PANTHER" id="PTHR30332">
    <property type="entry name" value="PROBABLE GENERAL SECRETION PATHWAY PROTEIN D"/>
    <property type="match status" value="1"/>
</dbReference>
<dbReference type="InterPro" id="IPR049371">
    <property type="entry name" value="GspD-like_N0"/>
</dbReference>
<keyword evidence="6" id="KW-0732">Signal</keyword>
<evidence type="ECO:0000256" key="3">
    <source>
        <dbReference type="ARBA" id="ARBA00022448"/>
    </source>
</evidence>
<proteinExistence type="inferred from homology"/>